<evidence type="ECO:0000313" key="2">
    <source>
        <dbReference type="Proteomes" id="UP000248079"/>
    </source>
</evidence>
<evidence type="ECO:0000313" key="1">
    <source>
        <dbReference type="EMBL" id="PXX96848.1"/>
    </source>
</evidence>
<comment type="caution">
    <text evidence="1">The sequence shown here is derived from an EMBL/GenBank/DDBJ whole genome shotgun (WGS) entry which is preliminary data.</text>
</comment>
<protein>
    <submittedName>
        <fullName evidence="1">Uncharacterized protein</fullName>
    </submittedName>
</protein>
<gene>
    <name evidence="1" type="ORF">DF185_19605</name>
</gene>
<dbReference type="OrthoDB" id="9783544at2"/>
<proteinExistence type="predicted"/>
<organism evidence="1 2">
    <name type="scientific">Marinifilum breve</name>
    <dbReference type="NCBI Taxonomy" id="2184082"/>
    <lineage>
        <taxon>Bacteria</taxon>
        <taxon>Pseudomonadati</taxon>
        <taxon>Bacteroidota</taxon>
        <taxon>Bacteroidia</taxon>
        <taxon>Marinilabiliales</taxon>
        <taxon>Marinifilaceae</taxon>
    </lineage>
</organism>
<dbReference type="Proteomes" id="UP000248079">
    <property type="component" value="Unassembled WGS sequence"/>
</dbReference>
<dbReference type="AlphaFoldDB" id="A0A2V3ZSL6"/>
<sequence length="342" mass="37915">MPFLKDIEKYKSLSIVGLEKNTGKTECLNYVLSRLRDSHKQIALTSIGIDGENRDQVTQTHKPEIELSEGMMFVTSEIHYAKRRLFAEVIDVSNQTTSLGRLVTAKAIHSGKVMLSGPANNAEIIRLIADLKEKGVDLTIVDGALSRKSLGSPAVTEAMILATGAALSANIPQLVFKTQYVYDLIQLAEINPELKPKFRGIENGIWALDESGEIKDTGISSVLMIKNKKDQLFQHGTDFFVSGAITDQFLDFLKNQKQVDKIRLITRDFTRVFANPETYYAFVKRGGRIQVLDKTNLLAITINPVSPDGYNLNSDELKLALETKLQVPVYDVKKIVGANAVS</sequence>
<name>A0A2V3ZSL6_9BACT</name>
<keyword evidence="2" id="KW-1185">Reference proteome</keyword>
<accession>A0A2V3ZSL6</accession>
<dbReference type="RefSeq" id="WP_110362832.1">
    <property type="nucleotide sequence ID" value="NZ_QFLI01000011.1"/>
</dbReference>
<dbReference type="EMBL" id="QFLI01000011">
    <property type="protein sequence ID" value="PXX96848.1"/>
    <property type="molecule type" value="Genomic_DNA"/>
</dbReference>
<reference evidence="1 2" key="1">
    <citation type="submission" date="2018-05" db="EMBL/GenBank/DDBJ databases">
        <title>Marinifilum breve JC075T sp. nov., a marine bacterium isolated from Yongle Blue Hole in the South China Sea.</title>
        <authorList>
            <person name="Fu T."/>
        </authorList>
    </citation>
    <scope>NUCLEOTIDE SEQUENCE [LARGE SCALE GENOMIC DNA]</scope>
    <source>
        <strain evidence="1 2">JC075</strain>
    </source>
</reference>